<proteinExistence type="predicted"/>
<dbReference type="OrthoDB" id="3068974at2759"/>
<gene>
    <name evidence="3" type="ORF">MVEN_02197500</name>
</gene>
<protein>
    <submittedName>
        <fullName evidence="3">Uncharacterized protein</fullName>
    </submittedName>
</protein>
<dbReference type="AlphaFoldDB" id="A0A8H7CHB7"/>
<evidence type="ECO:0000256" key="1">
    <source>
        <dbReference type="SAM" id="MobiDB-lite"/>
    </source>
</evidence>
<dbReference type="EMBL" id="JACAZI010000024">
    <property type="protein sequence ID" value="KAF7335443.1"/>
    <property type="molecule type" value="Genomic_DNA"/>
</dbReference>
<keyword evidence="2" id="KW-1133">Transmembrane helix</keyword>
<organism evidence="3 4">
    <name type="scientific">Mycena venus</name>
    <dbReference type="NCBI Taxonomy" id="2733690"/>
    <lineage>
        <taxon>Eukaryota</taxon>
        <taxon>Fungi</taxon>
        <taxon>Dikarya</taxon>
        <taxon>Basidiomycota</taxon>
        <taxon>Agaricomycotina</taxon>
        <taxon>Agaricomycetes</taxon>
        <taxon>Agaricomycetidae</taxon>
        <taxon>Agaricales</taxon>
        <taxon>Marasmiineae</taxon>
        <taxon>Mycenaceae</taxon>
        <taxon>Mycena</taxon>
    </lineage>
</organism>
<accession>A0A8H7CHB7</accession>
<reference evidence="3" key="1">
    <citation type="submission" date="2020-05" db="EMBL/GenBank/DDBJ databases">
        <title>Mycena genomes resolve the evolution of fungal bioluminescence.</title>
        <authorList>
            <person name="Tsai I.J."/>
        </authorList>
    </citation>
    <scope>NUCLEOTIDE SEQUENCE</scope>
    <source>
        <strain evidence="3">CCC161011</strain>
    </source>
</reference>
<feature type="region of interest" description="Disordered" evidence="1">
    <location>
        <begin position="452"/>
        <end position="475"/>
    </location>
</feature>
<feature type="compositionally biased region" description="Polar residues" evidence="1">
    <location>
        <begin position="342"/>
        <end position="362"/>
    </location>
</feature>
<comment type="caution">
    <text evidence="3">The sequence shown here is derived from an EMBL/GenBank/DDBJ whole genome shotgun (WGS) entry which is preliminary data.</text>
</comment>
<dbReference type="Proteomes" id="UP000620124">
    <property type="component" value="Unassembled WGS sequence"/>
</dbReference>
<feature type="compositionally biased region" description="Basic and acidic residues" evidence="1">
    <location>
        <begin position="460"/>
        <end position="469"/>
    </location>
</feature>
<evidence type="ECO:0000256" key="2">
    <source>
        <dbReference type="SAM" id="Phobius"/>
    </source>
</evidence>
<feature type="region of interest" description="Disordered" evidence="1">
    <location>
        <begin position="307"/>
        <end position="421"/>
    </location>
</feature>
<name>A0A8H7CHB7_9AGAR</name>
<feature type="compositionally biased region" description="Polar residues" evidence="1">
    <location>
        <begin position="322"/>
        <end position="334"/>
    </location>
</feature>
<feature type="transmembrane region" description="Helical" evidence="2">
    <location>
        <begin position="20"/>
        <end position="42"/>
    </location>
</feature>
<evidence type="ECO:0000313" key="4">
    <source>
        <dbReference type="Proteomes" id="UP000620124"/>
    </source>
</evidence>
<evidence type="ECO:0000313" key="3">
    <source>
        <dbReference type="EMBL" id="KAF7335443.1"/>
    </source>
</evidence>
<keyword evidence="2" id="KW-0472">Membrane</keyword>
<feature type="transmembrane region" description="Helical" evidence="2">
    <location>
        <begin position="188"/>
        <end position="210"/>
    </location>
</feature>
<feature type="region of interest" description="Disordered" evidence="1">
    <location>
        <begin position="502"/>
        <end position="524"/>
    </location>
</feature>
<sequence length="524" mass="56671">MQRTGTLSFSSFSRLASALIFRLQISRMCFLLFSILILISWLPTPCMTLQLGAPWPTDQAQSMSIFTGGMLSLSWTLNSSDPEIFDLVLVATSGDTKSFPGIPSAGRGVSMLFTSPPQTGATLAESSTFEVTAKPSIISASATVAGAPPSTEASFISLWPTSTGVLAIPVSTQSPSPQARTKLARGTLVGAIAGTVAGSAIIVVGLIWLFCARRRRAAPTGPVLIDDDGVSKVESEALSLPVCAQLSPFTMGPTRLAPPRLAPLRVADLRLVSSQRPTSNYHNSSGYYPASLASTHRTPVDIRHPISSYKPVSYQRDPPSPASTHRPTLSTQLASYKRDPTSRATSPASPYRPTSSCKSVSYQRDPPSRVTSPASPHRPAANYKGVSYHHAPHHRKLSYDLPPSSPLTKAALSSKDRRTSFDQRRATLLPTATQQRLEQQVELETALSETVYDNEEEADDKQADPETRAKTPTRRRPLRLRTIGSSDGHELDEMSQQHGSEYLSTETGGRHGTQHNCFYDALKN</sequence>
<keyword evidence="2" id="KW-0812">Transmembrane</keyword>
<keyword evidence="4" id="KW-1185">Reference proteome</keyword>